<protein>
    <recommendedName>
        <fullName evidence="3">IS1 family transposase</fullName>
    </recommendedName>
</protein>
<accession>A0A937W595</accession>
<organism evidence="1 2">
    <name type="scientific">Tectimicrobiota bacterium</name>
    <dbReference type="NCBI Taxonomy" id="2528274"/>
    <lineage>
        <taxon>Bacteria</taxon>
        <taxon>Pseudomonadati</taxon>
        <taxon>Nitrospinota/Tectimicrobiota group</taxon>
        <taxon>Candidatus Tectimicrobiota</taxon>
    </lineage>
</organism>
<comment type="caution">
    <text evidence="1">The sequence shown here is derived from an EMBL/GenBank/DDBJ whole genome shotgun (WGS) entry which is preliminary data.</text>
</comment>
<dbReference type="EMBL" id="VGLS01000555">
    <property type="protein sequence ID" value="MBM3225371.1"/>
    <property type="molecule type" value="Genomic_DNA"/>
</dbReference>
<proteinExistence type="predicted"/>
<gene>
    <name evidence="1" type="ORF">FJZ47_16425</name>
</gene>
<name>A0A937W595_UNCTE</name>
<dbReference type="Proteomes" id="UP000712673">
    <property type="component" value="Unassembled WGS sequence"/>
</dbReference>
<dbReference type="AlphaFoldDB" id="A0A937W595"/>
<evidence type="ECO:0000313" key="2">
    <source>
        <dbReference type="Proteomes" id="UP000712673"/>
    </source>
</evidence>
<reference evidence="1" key="1">
    <citation type="submission" date="2019-03" db="EMBL/GenBank/DDBJ databases">
        <title>Lake Tanganyika Metagenome-Assembled Genomes (MAGs).</title>
        <authorList>
            <person name="Tran P."/>
        </authorList>
    </citation>
    <scope>NUCLEOTIDE SEQUENCE</scope>
    <source>
        <strain evidence="1">K_DeepCast_65m_m2_066</strain>
    </source>
</reference>
<evidence type="ECO:0000313" key="1">
    <source>
        <dbReference type="EMBL" id="MBM3225371.1"/>
    </source>
</evidence>
<sequence>MGDRWTFVHVLPRSGGMHTVHHGKRNKEETAQCVQKIKQHSDGEAPLFLSDGWKAYADAIETAYSYAEPVPYSGRGRPRNPLRVVEANLKYAQVSKHKEQGRLVEIAKRILRGTEEEMVEIIRAEHRG</sequence>
<evidence type="ECO:0008006" key="3">
    <source>
        <dbReference type="Google" id="ProtNLM"/>
    </source>
</evidence>